<evidence type="ECO:0000313" key="1">
    <source>
        <dbReference type="EMBL" id="VDP29766.1"/>
    </source>
</evidence>
<keyword evidence="2" id="KW-1185">Reference proteome</keyword>
<name>A0A183JZQ9_9TREM</name>
<evidence type="ECO:0000313" key="3">
    <source>
        <dbReference type="WBParaSite" id="SCUD_0000821701-mRNA-1"/>
    </source>
</evidence>
<accession>A0A183JZQ9</accession>
<gene>
    <name evidence="1" type="ORF">SCUD_LOCUS8217</name>
</gene>
<proteinExistence type="predicted"/>
<reference evidence="1 2" key="2">
    <citation type="submission" date="2018-11" db="EMBL/GenBank/DDBJ databases">
        <authorList>
            <consortium name="Pathogen Informatics"/>
        </authorList>
    </citation>
    <scope>NUCLEOTIDE SEQUENCE [LARGE SCALE GENOMIC DNA]</scope>
    <source>
        <strain evidence="1">Dakar</strain>
        <strain evidence="2">Dakar, Senegal</strain>
    </source>
</reference>
<dbReference type="WBParaSite" id="SCUD_0000821701-mRNA-1">
    <property type="protein sequence ID" value="SCUD_0000821701-mRNA-1"/>
    <property type="gene ID" value="SCUD_0000821701"/>
</dbReference>
<evidence type="ECO:0000313" key="2">
    <source>
        <dbReference type="Proteomes" id="UP000279833"/>
    </source>
</evidence>
<organism evidence="3">
    <name type="scientific">Schistosoma curassoni</name>
    <dbReference type="NCBI Taxonomy" id="6186"/>
    <lineage>
        <taxon>Eukaryota</taxon>
        <taxon>Metazoa</taxon>
        <taxon>Spiralia</taxon>
        <taxon>Lophotrochozoa</taxon>
        <taxon>Platyhelminthes</taxon>
        <taxon>Trematoda</taxon>
        <taxon>Digenea</taxon>
        <taxon>Strigeidida</taxon>
        <taxon>Schistosomatoidea</taxon>
        <taxon>Schistosomatidae</taxon>
        <taxon>Schistosoma</taxon>
    </lineage>
</organism>
<dbReference type="Proteomes" id="UP000279833">
    <property type="component" value="Unassembled WGS sequence"/>
</dbReference>
<protein>
    <submittedName>
        <fullName evidence="1 3">Uncharacterized protein</fullName>
    </submittedName>
</protein>
<sequence>MSYFHHDIAGPNHPAVGSLNIEQIIDPRQGFGCSLKCPWENSNNQHKSTGRYVLI</sequence>
<dbReference type="AlphaFoldDB" id="A0A183JZQ9"/>
<reference evidence="3" key="1">
    <citation type="submission" date="2016-06" db="UniProtKB">
        <authorList>
            <consortium name="WormBaseParasite"/>
        </authorList>
    </citation>
    <scope>IDENTIFICATION</scope>
</reference>
<dbReference type="EMBL" id="UZAK01032650">
    <property type="protein sequence ID" value="VDP29766.1"/>
    <property type="molecule type" value="Genomic_DNA"/>
</dbReference>